<keyword evidence="1" id="KW-0969">Cilium</keyword>
<evidence type="ECO:0000313" key="1">
    <source>
        <dbReference type="EMBL" id="KAB8138744.1"/>
    </source>
</evidence>
<comment type="caution">
    <text evidence="1">The sequence shown here is derived from an EMBL/GenBank/DDBJ whole genome shotgun (WGS) entry which is preliminary data.</text>
</comment>
<dbReference type="PANTHER" id="PTHR39185:SF1">
    <property type="entry name" value="SWARMING MOTILITY PROTEIN SWRD"/>
    <property type="match status" value="1"/>
</dbReference>
<reference evidence="1 2" key="1">
    <citation type="submission" date="2019-10" db="EMBL/GenBank/DDBJ databases">
        <title>Gracilibacillus sp. nov. isolated from rice seeds.</title>
        <authorList>
            <person name="He S."/>
        </authorList>
    </citation>
    <scope>NUCLEOTIDE SEQUENCE [LARGE SCALE GENOMIC DNA]</scope>
    <source>
        <strain evidence="1 2">TD8</strain>
    </source>
</reference>
<name>A0A7C8GVF3_9BACI</name>
<evidence type="ECO:0000313" key="2">
    <source>
        <dbReference type="Proteomes" id="UP000480246"/>
    </source>
</evidence>
<organism evidence="1 2">
    <name type="scientific">Gracilibacillus oryzae</name>
    <dbReference type="NCBI Taxonomy" id="1672701"/>
    <lineage>
        <taxon>Bacteria</taxon>
        <taxon>Bacillati</taxon>
        <taxon>Bacillota</taxon>
        <taxon>Bacilli</taxon>
        <taxon>Bacillales</taxon>
        <taxon>Bacillaceae</taxon>
        <taxon>Gracilibacillus</taxon>
    </lineage>
</organism>
<dbReference type="EMBL" id="WEID01000015">
    <property type="protein sequence ID" value="KAB8138744.1"/>
    <property type="molecule type" value="Genomic_DNA"/>
</dbReference>
<keyword evidence="1" id="KW-0966">Cell projection</keyword>
<dbReference type="RefSeq" id="WP_153401674.1">
    <property type="nucleotide sequence ID" value="NZ_ML762425.1"/>
</dbReference>
<keyword evidence="1" id="KW-0282">Flagellum</keyword>
<proteinExistence type="predicted"/>
<dbReference type="AlphaFoldDB" id="A0A7C8GVF3"/>
<sequence>MIKLTKLNNQKITLNAMFIERIESFPDTTITLTNQKKLFVKESEQEVSQIATQFYQSIGLMPFLRETGDQNES</sequence>
<keyword evidence="2" id="KW-1185">Reference proteome</keyword>
<protein>
    <submittedName>
        <fullName evidence="1">Flagellar FlbD family protein</fullName>
    </submittedName>
</protein>
<dbReference type="Pfam" id="PF06289">
    <property type="entry name" value="FlbD"/>
    <property type="match status" value="1"/>
</dbReference>
<dbReference type="Proteomes" id="UP000480246">
    <property type="component" value="Unassembled WGS sequence"/>
</dbReference>
<dbReference type="PANTHER" id="PTHR39185">
    <property type="entry name" value="SWARMING MOTILITY PROTEIN SWRD"/>
    <property type="match status" value="1"/>
</dbReference>
<gene>
    <name evidence="1" type="ORF">F9U64_03760</name>
</gene>
<accession>A0A7C8GVF3</accession>
<dbReference type="InterPro" id="IPR009384">
    <property type="entry name" value="SwrD-like"/>
</dbReference>
<dbReference type="OrthoDB" id="9799862at2"/>